<name>A0A6M0SQZ5_CLOBO</name>
<dbReference type="EMBL" id="SGKU01000047">
    <property type="protein sequence ID" value="NFA43730.1"/>
    <property type="molecule type" value="Genomic_DNA"/>
</dbReference>
<gene>
    <name evidence="1" type="ORF">EXM65_14460</name>
</gene>
<reference evidence="1 2" key="1">
    <citation type="submission" date="2019-02" db="EMBL/GenBank/DDBJ databases">
        <title>Genome sequencing of Clostridium botulinum clinical isolates.</title>
        <authorList>
            <person name="Brunt J."/>
            <person name="Van Vliet A.H.M."/>
            <person name="Stringer S.C."/>
            <person name="Grant K.A."/>
            <person name="Carter A.C."/>
            <person name="Peck M.W."/>
        </authorList>
    </citation>
    <scope>NUCLEOTIDE SEQUENCE [LARGE SCALE GENOMIC DNA]</scope>
    <source>
        <strain evidence="1 2">H113700579</strain>
    </source>
</reference>
<protein>
    <submittedName>
        <fullName evidence="1">Uncharacterized protein</fullName>
    </submittedName>
</protein>
<proteinExistence type="predicted"/>
<evidence type="ECO:0000313" key="1">
    <source>
        <dbReference type="EMBL" id="NFA43730.1"/>
    </source>
</evidence>
<dbReference type="Proteomes" id="UP000472355">
    <property type="component" value="Unassembled WGS sequence"/>
</dbReference>
<dbReference type="AlphaFoldDB" id="A0A6M0SQZ5"/>
<accession>A0A6M0SQZ5</accession>
<organism evidence="1 2">
    <name type="scientific">Clostridium botulinum</name>
    <dbReference type="NCBI Taxonomy" id="1491"/>
    <lineage>
        <taxon>Bacteria</taxon>
        <taxon>Bacillati</taxon>
        <taxon>Bacillota</taxon>
        <taxon>Clostridia</taxon>
        <taxon>Eubacteriales</taxon>
        <taxon>Clostridiaceae</taxon>
        <taxon>Clostridium</taxon>
    </lineage>
</organism>
<sequence length="117" mass="14388">MRFNLETSELLYEVRFQSLNSKENYTYEELYKTINGQYFIHFIGGKYSEYAVKISYLEYKEREGNYSINKYHINLWKDTSLKMEEKFPDQYTIIDWEKEKNESIIFEPYIPLEELPF</sequence>
<evidence type="ECO:0000313" key="2">
    <source>
        <dbReference type="Proteomes" id="UP000472355"/>
    </source>
</evidence>
<comment type="caution">
    <text evidence="1">The sequence shown here is derived from an EMBL/GenBank/DDBJ whole genome shotgun (WGS) entry which is preliminary data.</text>
</comment>